<name>A0ACB8D6A7_DERSI</name>
<comment type="caution">
    <text evidence="1">The sequence shown here is derived from an EMBL/GenBank/DDBJ whole genome shotgun (WGS) entry which is preliminary data.</text>
</comment>
<sequence>MEKSGRQAYLESASNAEQEGPRVFAHNVATSLGERARKHQRQPTHEQGTDTELEALHKDLIGARQCYQGLPKPDTAEYGREVHRDTSGEDNVHKIDHCASDHYPRATKLRCPSKQQKVLETPKSQVFEGNLNLKFQTNESNSMPDVLSPECGFNSGVLATQVNREIDQIAMHEYNDEEERESQTDELLVVQHDKTVEVNVRRGISQVEATDKRIRTAKNDAGFEHVSNDTIGDALGLSKSRLSYKHEIENANAPVMTALPRMLRLKKIFVSPERPRRGVHVTDDDLMDSIASAATQISVLTAVNKDLQAHISTTEQKVNKYRDKNAVLANELRRIHAQKGRLEDQLAAARVNSKLQTSRMQFTGEEGKVLRKKIQEGEEAFTMKLRSTKDQIEGRLARSQGALEKAKGENQAALREIRHLQRRIDDTSKEADAERKRGREFEEEKDKMNEQIKKLEARLHDAKRECSLEKSRRLDVKRQVEDALERREKLKRELLAACSELSSSNSTTGRFTGLRNDPRNMMVYAPNSGAP</sequence>
<keyword evidence="2" id="KW-1185">Reference proteome</keyword>
<evidence type="ECO:0000313" key="2">
    <source>
        <dbReference type="Proteomes" id="UP000821865"/>
    </source>
</evidence>
<dbReference type="EMBL" id="CM023472">
    <property type="protein sequence ID" value="KAH7959962.1"/>
    <property type="molecule type" value="Genomic_DNA"/>
</dbReference>
<gene>
    <name evidence="1" type="ORF">HPB49_015545</name>
</gene>
<dbReference type="Proteomes" id="UP000821865">
    <property type="component" value="Chromosome 3"/>
</dbReference>
<evidence type="ECO:0000313" key="1">
    <source>
        <dbReference type="EMBL" id="KAH7959962.1"/>
    </source>
</evidence>
<reference evidence="1" key="1">
    <citation type="submission" date="2020-05" db="EMBL/GenBank/DDBJ databases">
        <title>Large-scale comparative analyses of tick genomes elucidate their genetic diversity and vector capacities.</title>
        <authorList>
            <person name="Jia N."/>
            <person name="Wang J."/>
            <person name="Shi W."/>
            <person name="Du L."/>
            <person name="Sun Y."/>
            <person name="Zhan W."/>
            <person name="Jiang J."/>
            <person name="Wang Q."/>
            <person name="Zhang B."/>
            <person name="Ji P."/>
            <person name="Sakyi L.B."/>
            <person name="Cui X."/>
            <person name="Yuan T."/>
            <person name="Jiang B."/>
            <person name="Yang W."/>
            <person name="Lam T.T.-Y."/>
            <person name="Chang Q."/>
            <person name="Ding S."/>
            <person name="Wang X."/>
            <person name="Zhu J."/>
            <person name="Ruan X."/>
            <person name="Zhao L."/>
            <person name="Wei J."/>
            <person name="Que T."/>
            <person name="Du C."/>
            <person name="Cheng J."/>
            <person name="Dai P."/>
            <person name="Han X."/>
            <person name="Huang E."/>
            <person name="Gao Y."/>
            <person name="Liu J."/>
            <person name="Shao H."/>
            <person name="Ye R."/>
            <person name="Li L."/>
            <person name="Wei W."/>
            <person name="Wang X."/>
            <person name="Wang C."/>
            <person name="Yang T."/>
            <person name="Huo Q."/>
            <person name="Li W."/>
            <person name="Guo W."/>
            <person name="Chen H."/>
            <person name="Zhou L."/>
            <person name="Ni X."/>
            <person name="Tian J."/>
            <person name="Zhou Y."/>
            <person name="Sheng Y."/>
            <person name="Liu T."/>
            <person name="Pan Y."/>
            <person name="Xia L."/>
            <person name="Li J."/>
            <person name="Zhao F."/>
            <person name="Cao W."/>
        </authorList>
    </citation>
    <scope>NUCLEOTIDE SEQUENCE</scope>
    <source>
        <strain evidence="1">Dsil-2018</strain>
    </source>
</reference>
<organism evidence="1 2">
    <name type="scientific">Dermacentor silvarum</name>
    <name type="common">Tick</name>
    <dbReference type="NCBI Taxonomy" id="543639"/>
    <lineage>
        <taxon>Eukaryota</taxon>
        <taxon>Metazoa</taxon>
        <taxon>Ecdysozoa</taxon>
        <taxon>Arthropoda</taxon>
        <taxon>Chelicerata</taxon>
        <taxon>Arachnida</taxon>
        <taxon>Acari</taxon>
        <taxon>Parasitiformes</taxon>
        <taxon>Ixodida</taxon>
        <taxon>Ixodoidea</taxon>
        <taxon>Ixodidae</taxon>
        <taxon>Rhipicephalinae</taxon>
        <taxon>Dermacentor</taxon>
    </lineage>
</organism>
<proteinExistence type="predicted"/>
<protein>
    <submittedName>
        <fullName evidence="1">Uncharacterized protein</fullName>
    </submittedName>
</protein>
<accession>A0ACB8D6A7</accession>